<dbReference type="InParanoid" id="A0A0C2XLK9"/>
<dbReference type="Proteomes" id="UP000054549">
    <property type="component" value="Unassembled WGS sequence"/>
</dbReference>
<dbReference type="InterPro" id="IPR013177">
    <property type="entry name" value="Ribosomal_mS38_C"/>
</dbReference>
<dbReference type="EMBL" id="KN818225">
    <property type="protein sequence ID" value="KIL69978.1"/>
    <property type="molecule type" value="Genomic_DNA"/>
</dbReference>
<organism evidence="3 4">
    <name type="scientific">Amanita muscaria (strain Koide BX008)</name>
    <dbReference type="NCBI Taxonomy" id="946122"/>
    <lineage>
        <taxon>Eukaryota</taxon>
        <taxon>Fungi</taxon>
        <taxon>Dikarya</taxon>
        <taxon>Basidiomycota</taxon>
        <taxon>Agaricomycotina</taxon>
        <taxon>Agaricomycetes</taxon>
        <taxon>Agaricomycetidae</taxon>
        <taxon>Agaricales</taxon>
        <taxon>Pluteineae</taxon>
        <taxon>Amanitaceae</taxon>
        <taxon>Amanita</taxon>
    </lineage>
</organism>
<evidence type="ECO:0000259" key="2">
    <source>
        <dbReference type="SMART" id="SM01155"/>
    </source>
</evidence>
<proteinExistence type="predicted"/>
<name>A0A0C2XLK9_AMAMK</name>
<dbReference type="OrthoDB" id="3268560at2759"/>
<evidence type="ECO:0000256" key="1">
    <source>
        <dbReference type="SAM" id="MobiDB-lite"/>
    </source>
</evidence>
<sequence>MSAFPRFLPASRRLYSSFFSSKSGGGRYFNSTRASKTPVIASARSKGSPPGSASRPSDGSKGSQDGSASSKDVNHAQSGENAPEVVDAQSGTPANSAHSSSPSGEPGSTAASQGDSRIYNTPTPPASNEETITASWLLPPHPTVNSTDFKLHQFFSLHRPLLLLSNPSLILHPAPPSNPILTVPEESDQPLFTSDTSSLPSPPSNLLSAAYSSNSVANAYYDIPETSPDADAEAARQLARALALTRAGAMVEWEETLRALGLDVEMDPERVVMREQMERELEEVMMDSTKRKRRKKMKKHKLTKRRRLTRATRLKIGR</sequence>
<gene>
    <name evidence="3" type="ORF">M378DRAFT_157224</name>
</gene>
<dbReference type="Pfam" id="PF08213">
    <property type="entry name" value="COX24_C"/>
    <property type="match status" value="1"/>
</dbReference>
<dbReference type="HOGENOM" id="CLU_069668_0_0_1"/>
<dbReference type="STRING" id="946122.A0A0C2XLK9"/>
<protein>
    <recommendedName>
        <fullName evidence="2">Ribosomal protein mS38 C-terminal domain-containing protein</fullName>
    </recommendedName>
</protein>
<dbReference type="AlphaFoldDB" id="A0A0C2XLK9"/>
<feature type="region of interest" description="Disordered" evidence="1">
    <location>
        <begin position="19"/>
        <end position="128"/>
    </location>
</feature>
<feature type="compositionally biased region" description="Polar residues" evidence="1">
    <location>
        <begin position="54"/>
        <end position="80"/>
    </location>
</feature>
<feature type="compositionally biased region" description="Polar residues" evidence="1">
    <location>
        <begin position="89"/>
        <end position="103"/>
    </location>
</feature>
<evidence type="ECO:0000313" key="4">
    <source>
        <dbReference type="Proteomes" id="UP000054549"/>
    </source>
</evidence>
<keyword evidence="4" id="KW-1185">Reference proteome</keyword>
<reference evidence="3 4" key="1">
    <citation type="submission" date="2014-04" db="EMBL/GenBank/DDBJ databases">
        <title>Evolutionary Origins and Diversification of the Mycorrhizal Mutualists.</title>
        <authorList>
            <consortium name="DOE Joint Genome Institute"/>
            <consortium name="Mycorrhizal Genomics Consortium"/>
            <person name="Kohler A."/>
            <person name="Kuo A."/>
            <person name="Nagy L.G."/>
            <person name="Floudas D."/>
            <person name="Copeland A."/>
            <person name="Barry K.W."/>
            <person name="Cichocki N."/>
            <person name="Veneault-Fourrey C."/>
            <person name="LaButti K."/>
            <person name="Lindquist E.A."/>
            <person name="Lipzen A."/>
            <person name="Lundell T."/>
            <person name="Morin E."/>
            <person name="Murat C."/>
            <person name="Riley R."/>
            <person name="Ohm R."/>
            <person name="Sun H."/>
            <person name="Tunlid A."/>
            <person name="Henrissat B."/>
            <person name="Grigoriev I.V."/>
            <person name="Hibbett D.S."/>
            <person name="Martin F."/>
        </authorList>
    </citation>
    <scope>NUCLEOTIDE SEQUENCE [LARGE SCALE GENOMIC DNA]</scope>
    <source>
        <strain evidence="3 4">Koide BX008</strain>
    </source>
</reference>
<evidence type="ECO:0000313" key="3">
    <source>
        <dbReference type="EMBL" id="KIL69978.1"/>
    </source>
</evidence>
<accession>A0A0C2XLK9</accession>
<dbReference type="SMART" id="SM01155">
    <property type="entry name" value="DUF1713"/>
    <property type="match status" value="1"/>
</dbReference>
<feature type="domain" description="Ribosomal protein mS38 C-terminal" evidence="2">
    <location>
        <begin position="285"/>
        <end position="318"/>
    </location>
</feature>
<feature type="compositionally biased region" description="Polar residues" evidence="1">
    <location>
        <begin position="109"/>
        <end position="128"/>
    </location>
</feature>